<name>A0AA36IH51_9DINO</name>
<dbReference type="AlphaFoldDB" id="A0AA36IH51"/>
<comment type="caution">
    <text evidence="1">The sequence shown here is derived from an EMBL/GenBank/DDBJ whole genome shotgun (WGS) entry which is preliminary data.</text>
</comment>
<dbReference type="EMBL" id="CAUJNA010001535">
    <property type="protein sequence ID" value="CAJ1387509.1"/>
    <property type="molecule type" value="Genomic_DNA"/>
</dbReference>
<reference evidence="1" key="1">
    <citation type="submission" date="2023-08" db="EMBL/GenBank/DDBJ databases">
        <authorList>
            <person name="Chen Y."/>
            <person name="Shah S."/>
            <person name="Dougan E. K."/>
            <person name="Thang M."/>
            <person name="Chan C."/>
        </authorList>
    </citation>
    <scope>NUCLEOTIDE SEQUENCE</scope>
</reference>
<dbReference type="Proteomes" id="UP001178507">
    <property type="component" value="Unassembled WGS sequence"/>
</dbReference>
<gene>
    <name evidence="1" type="ORF">EVOR1521_LOCUS13579</name>
</gene>
<evidence type="ECO:0000313" key="2">
    <source>
        <dbReference type="Proteomes" id="UP001178507"/>
    </source>
</evidence>
<organism evidence="1 2">
    <name type="scientific">Effrenium voratum</name>
    <dbReference type="NCBI Taxonomy" id="2562239"/>
    <lineage>
        <taxon>Eukaryota</taxon>
        <taxon>Sar</taxon>
        <taxon>Alveolata</taxon>
        <taxon>Dinophyceae</taxon>
        <taxon>Suessiales</taxon>
        <taxon>Symbiodiniaceae</taxon>
        <taxon>Effrenium</taxon>
    </lineage>
</organism>
<accession>A0AA36IH51</accession>
<proteinExistence type="predicted"/>
<sequence length="91" mass="9900">MLALVLVAGLFRSYRILKQTQHLTVVRHAPEGMRIAECGNCRTAQYVSAHGRIFICCGCHCANRMPLDVGRTEAGTPAVFSFRGHVISAVG</sequence>
<keyword evidence="2" id="KW-1185">Reference proteome</keyword>
<protein>
    <submittedName>
        <fullName evidence="1">Uncharacterized protein</fullName>
    </submittedName>
</protein>
<evidence type="ECO:0000313" key="1">
    <source>
        <dbReference type="EMBL" id="CAJ1387509.1"/>
    </source>
</evidence>